<evidence type="ECO:0000256" key="5">
    <source>
        <dbReference type="ARBA" id="ARBA00023242"/>
    </source>
</evidence>
<dbReference type="Pfam" id="PF03847">
    <property type="entry name" value="TFIID_20kDa"/>
    <property type="match status" value="1"/>
</dbReference>
<proteinExistence type="inferred from homology"/>
<dbReference type="GO" id="GO:0000124">
    <property type="term" value="C:SAGA complex"/>
    <property type="evidence" value="ECO:0007669"/>
    <property type="project" value="InterPro"/>
</dbReference>
<evidence type="ECO:0000313" key="8">
    <source>
        <dbReference type="EMBL" id="PRW33319.1"/>
    </source>
</evidence>
<dbReference type="PANTHER" id="PTHR12264:SF21">
    <property type="entry name" value="TRANSCRIPTION INITIATION FACTOR TFIID SUBUNIT 12"/>
    <property type="match status" value="1"/>
</dbReference>
<feature type="region of interest" description="Disordered" evidence="6">
    <location>
        <begin position="1"/>
        <end position="20"/>
    </location>
</feature>
<comment type="similarity">
    <text evidence="2">Belongs to the TAF12 family.</text>
</comment>
<feature type="region of interest" description="Disordered" evidence="6">
    <location>
        <begin position="372"/>
        <end position="479"/>
    </location>
</feature>
<reference evidence="8 9" key="1">
    <citation type="journal article" date="2018" name="Plant J.">
        <title>Genome sequences of Chlorella sorokiniana UTEX 1602 and Micractinium conductrix SAG 241.80: implications to maltose excretion by a green alga.</title>
        <authorList>
            <person name="Arriola M.B."/>
            <person name="Velmurugan N."/>
            <person name="Zhang Y."/>
            <person name="Plunkett M.H."/>
            <person name="Hondzo H."/>
            <person name="Barney B.M."/>
        </authorList>
    </citation>
    <scope>NUCLEOTIDE SEQUENCE [LARGE SCALE GENOMIC DNA]</scope>
    <source>
        <strain evidence="9">UTEX 1602</strain>
    </source>
</reference>
<dbReference type="InterPro" id="IPR037794">
    <property type="entry name" value="TAF12"/>
</dbReference>
<evidence type="ECO:0000256" key="4">
    <source>
        <dbReference type="ARBA" id="ARBA00023163"/>
    </source>
</evidence>
<organism evidence="8 9">
    <name type="scientific">Chlorella sorokiniana</name>
    <name type="common">Freshwater green alga</name>
    <dbReference type="NCBI Taxonomy" id="3076"/>
    <lineage>
        <taxon>Eukaryota</taxon>
        <taxon>Viridiplantae</taxon>
        <taxon>Chlorophyta</taxon>
        <taxon>core chlorophytes</taxon>
        <taxon>Trebouxiophyceae</taxon>
        <taxon>Chlorellales</taxon>
        <taxon>Chlorellaceae</taxon>
        <taxon>Chlorella clade</taxon>
        <taxon>Chlorella</taxon>
    </lineage>
</organism>
<keyword evidence="9" id="KW-1185">Reference proteome</keyword>
<dbReference type="InterPro" id="IPR003228">
    <property type="entry name" value="TFIID_TAF12_dom"/>
</dbReference>
<dbReference type="GO" id="GO:0051123">
    <property type="term" value="P:RNA polymerase II preinitiation complex assembly"/>
    <property type="evidence" value="ECO:0007669"/>
    <property type="project" value="TreeGrafter"/>
</dbReference>
<dbReference type="AlphaFoldDB" id="A0A2P6TGT0"/>
<evidence type="ECO:0000256" key="1">
    <source>
        <dbReference type="ARBA" id="ARBA00004123"/>
    </source>
</evidence>
<dbReference type="SUPFAM" id="SSF47113">
    <property type="entry name" value="Histone-fold"/>
    <property type="match status" value="1"/>
</dbReference>
<dbReference type="GO" id="GO:0003743">
    <property type="term" value="F:translation initiation factor activity"/>
    <property type="evidence" value="ECO:0007669"/>
    <property type="project" value="UniProtKB-KW"/>
</dbReference>
<dbReference type="InterPro" id="IPR009072">
    <property type="entry name" value="Histone-fold"/>
</dbReference>
<dbReference type="GO" id="GO:0003677">
    <property type="term" value="F:DNA binding"/>
    <property type="evidence" value="ECO:0007669"/>
    <property type="project" value="TreeGrafter"/>
</dbReference>
<feature type="compositionally biased region" description="Low complexity" evidence="6">
    <location>
        <begin position="403"/>
        <end position="414"/>
    </location>
</feature>
<dbReference type="CDD" id="cd07981">
    <property type="entry name" value="HFD_TAF12"/>
    <property type="match status" value="1"/>
</dbReference>
<dbReference type="OrthoDB" id="2193432at2759"/>
<dbReference type="STRING" id="3076.A0A2P6TGT0"/>
<dbReference type="GO" id="GO:0046982">
    <property type="term" value="F:protein heterodimerization activity"/>
    <property type="evidence" value="ECO:0007669"/>
    <property type="project" value="InterPro"/>
</dbReference>
<evidence type="ECO:0000256" key="3">
    <source>
        <dbReference type="ARBA" id="ARBA00023015"/>
    </source>
</evidence>
<feature type="compositionally biased region" description="Low complexity" evidence="6">
    <location>
        <begin position="372"/>
        <end position="395"/>
    </location>
</feature>
<evidence type="ECO:0000313" key="9">
    <source>
        <dbReference type="Proteomes" id="UP000239899"/>
    </source>
</evidence>
<dbReference type="EMBL" id="LHPG02000017">
    <property type="protein sequence ID" value="PRW33319.1"/>
    <property type="molecule type" value="Genomic_DNA"/>
</dbReference>
<evidence type="ECO:0000259" key="7">
    <source>
        <dbReference type="Pfam" id="PF03847"/>
    </source>
</evidence>
<feature type="domain" description="Transcription initiation factor TFIID subunit 12" evidence="7">
    <location>
        <begin position="261"/>
        <end position="329"/>
    </location>
</feature>
<feature type="compositionally biased region" description="Low complexity" evidence="6">
    <location>
        <begin position="440"/>
        <end position="456"/>
    </location>
</feature>
<dbReference type="PANTHER" id="PTHR12264">
    <property type="entry name" value="TRANSCRIPTION INITIATION FACTOR TFIID SUBUNIT 12"/>
    <property type="match status" value="1"/>
</dbReference>
<evidence type="ECO:0000256" key="2">
    <source>
        <dbReference type="ARBA" id="ARBA00007530"/>
    </source>
</evidence>
<sequence>MSNHQPGMRPAGGSSSNLTGQVPMVSQAVMAQFAAAAAAGGQPRPGQLPVGMAGMPNLNVLQQQQVFLQHQQALMAAAGRAPSPGGAMPGMVTIFVRSDPSNAASPVILMPLPPEFVAAKAAFIQQYIANPNNHHIIKVELDRWNVSREASSGAGSDQPAAKRAKVDGPAGSAAAAAAAAAVRPAGMPLMQHPAALAAMAGGRPPLPPGMALPGMMPQQLNAAQASAAAQLRLQQQLATKQFQPIIRPQSEDDKQYVPQARLQALVRQVGLGIGIQNAKATEDAEGALRAVAGDFISNAVSFAVSMARRRKSEEIEPADLLLYLERTWGLQVPGFSRGEVKPFQRQPATAEHQRRMAAVRKAMAASAAGSGGAAAAAGTPAGPPAVGAADKQQQAGGAGGAGPSTAAAAAAAAEGGAGGTAAGESAAAAKGKGGGGGGKTPAKQQQQAQQAQQAGKQGAGAGGEDADMPDLDAATNGTA</sequence>
<comment type="subcellular location">
    <subcellularLocation>
        <location evidence="1">Nucleus</location>
    </subcellularLocation>
</comment>
<dbReference type="GO" id="GO:0017025">
    <property type="term" value="F:TBP-class protein binding"/>
    <property type="evidence" value="ECO:0007669"/>
    <property type="project" value="TreeGrafter"/>
</dbReference>
<gene>
    <name evidence="8" type="ORF">C2E21_7750</name>
</gene>
<protein>
    <submittedName>
        <fullName evidence="8">Transcription initiation factor TFIID subunit 12 isoform X2</fullName>
    </submittedName>
</protein>
<name>A0A2P6TGT0_CHLSO</name>
<comment type="caution">
    <text evidence="8">The sequence shown here is derived from an EMBL/GenBank/DDBJ whole genome shotgun (WGS) entry which is preliminary data.</text>
</comment>
<evidence type="ECO:0000256" key="6">
    <source>
        <dbReference type="SAM" id="MobiDB-lite"/>
    </source>
</evidence>
<dbReference type="GO" id="GO:0005669">
    <property type="term" value="C:transcription factor TFIID complex"/>
    <property type="evidence" value="ECO:0007669"/>
    <property type="project" value="InterPro"/>
</dbReference>
<dbReference type="Proteomes" id="UP000239899">
    <property type="component" value="Unassembled WGS sequence"/>
</dbReference>
<accession>A0A2P6TGT0</accession>
<keyword evidence="3" id="KW-0805">Transcription regulation</keyword>
<keyword evidence="4" id="KW-0804">Transcription</keyword>
<keyword evidence="5" id="KW-0539">Nucleus</keyword>
<dbReference type="Gene3D" id="1.10.20.10">
    <property type="entry name" value="Histone, subunit A"/>
    <property type="match status" value="1"/>
</dbReference>